<evidence type="ECO:0000256" key="5">
    <source>
        <dbReference type="ARBA" id="ARBA00023163"/>
    </source>
</evidence>
<dbReference type="NCBIfam" id="TIGR00690">
    <property type="entry name" value="rpoZ"/>
    <property type="match status" value="1"/>
</dbReference>
<dbReference type="GO" id="GO:0003899">
    <property type="term" value="F:DNA-directed RNA polymerase activity"/>
    <property type="evidence" value="ECO:0007669"/>
    <property type="project" value="UniProtKB-UniRule"/>
</dbReference>
<dbReference type="EC" id="2.7.7.6" evidence="7"/>
<comment type="catalytic activity">
    <reaction evidence="6 7">
        <text>RNA(n) + a ribonucleoside 5'-triphosphate = RNA(n+1) + diphosphate</text>
        <dbReference type="Rhea" id="RHEA:21248"/>
        <dbReference type="Rhea" id="RHEA-COMP:14527"/>
        <dbReference type="Rhea" id="RHEA-COMP:17342"/>
        <dbReference type="ChEBI" id="CHEBI:33019"/>
        <dbReference type="ChEBI" id="CHEBI:61557"/>
        <dbReference type="ChEBI" id="CHEBI:140395"/>
        <dbReference type="EC" id="2.7.7.6"/>
    </reaction>
</comment>
<accession>A0A921HMM1</accession>
<dbReference type="PANTHER" id="PTHR34476:SF1">
    <property type="entry name" value="DNA-DIRECTED RNA POLYMERASE SUBUNIT OMEGA"/>
    <property type="match status" value="1"/>
</dbReference>
<dbReference type="Proteomes" id="UP000780768">
    <property type="component" value="Unassembled WGS sequence"/>
</dbReference>
<evidence type="ECO:0000313" key="9">
    <source>
        <dbReference type="Proteomes" id="UP000780768"/>
    </source>
</evidence>
<dbReference type="GO" id="GO:0003677">
    <property type="term" value="F:DNA binding"/>
    <property type="evidence" value="ECO:0007669"/>
    <property type="project" value="UniProtKB-UniRule"/>
</dbReference>
<comment type="subunit">
    <text evidence="7">The RNAP catalytic core consists of 2 alpha, 1 beta, 1 beta' and 1 omega subunit. When a sigma factor is associated with the core the holoenzyme is formed, which can initiate transcription.</text>
</comment>
<keyword evidence="4 7" id="KW-0548">Nucleotidyltransferase</keyword>
<comment type="function">
    <text evidence="7">Promotes RNA polymerase assembly. Latches the N- and C-terminal regions of the beta' subunit thereby facilitating its interaction with the beta and alpha subunits.</text>
</comment>
<evidence type="ECO:0000256" key="7">
    <source>
        <dbReference type="HAMAP-Rule" id="MF_00366"/>
    </source>
</evidence>
<keyword evidence="2 7" id="KW-0240">DNA-directed RNA polymerase</keyword>
<comment type="caution">
    <text evidence="8">The sequence shown here is derived from an EMBL/GenBank/DDBJ whole genome shotgun (WGS) entry which is preliminary data.</text>
</comment>
<evidence type="ECO:0000256" key="2">
    <source>
        <dbReference type="ARBA" id="ARBA00022478"/>
    </source>
</evidence>
<dbReference type="SMART" id="SM01409">
    <property type="entry name" value="RNA_pol_Rpb6"/>
    <property type="match status" value="1"/>
</dbReference>
<evidence type="ECO:0000256" key="3">
    <source>
        <dbReference type="ARBA" id="ARBA00022679"/>
    </source>
</evidence>
<reference evidence="8" key="1">
    <citation type="journal article" date="2021" name="PeerJ">
        <title>Extensive microbial diversity within the chicken gut microbiome revealed by metagenomics and culture.</title>
        <authorList>
            <person name="Gilroy R."/>
            <person name="Ravi A."/>
            <person name="Getino M."/>
            <person name="Pursley I."/>
            <person name="Horton D.L."/>
            <person name="Alikhan N.F."/>
            <person name="Baker D."/>
            <person name="Gharbi K."/>
            <person name="Hall N."/>
            <person name="Watson M."/>
            <person name="Adriaenssens E.M."/>
            <person name="Foster-Nyarko E."/>
            <person name="Jarju S."/>
            <person name="Secka A."/>
            <person name="Antonio M."/>
            <person name="Oren A."/>
            <person name="Chaudhuri R.R."/>
            <person name="La Ragione R."/>
            <person name="Hildebrand F."/>
            <person name="Pallen M.J."/>
        </authorList>
    </citation>
    <scope>NUCLEOTIDE SEQUENCE</scope>
    <source>
        <strain evidence="8">7318</strain>
    </source>
</reference>
<sequence>MVHPSMDQLLPKVDSKYTLVVLAAKRARQILTGSEVKSVLQSHKDVTNALEEIAEDKITYKREKKSL</sequence>
<dbReference type="EMBL" id="DYVR01000056">
    <property type="protein sequence ID" value="HJF84407.1"/>
    <property type="molecule type" value="Genomic_DNA"/>
</dbReference>
<evidence type="ECO:0000256" key="1">
    <source>
        <dbReference type="ARBA" id="ARBA00006711"/>
    </source>
</evidence>
<evidence type="ECO:0000256" key="6">
    <source>
        <dbReference type="ARBA" id="ARBA00048552"/>
    </source>
</evidence>
<name>A0A921HMM1_9FIRM</name>
<dbReference type="PANTHER" id="PTHR34476">
    <property type="entry name" value="DNA-DIRECTED RNA POLYMERASE SUBUNIT OMEGA"/>
    <property type="match status" value="1"/>
</dbReference>
<reference evidence="8" key="2">
    <citation type="submission" date="2021-09" db="EMBL/GenBank/DDBJ databases">
        <authorList>
            <person name="Gilroy R."/>
        </authorList>
    </citation>
    <scope>NUCLEOTIDE SEQUENCE</scope>
    <source>
        <strain evidence="8">7318</strain>
    </source>
</reference>
<organism evidence="8 9">
    <name type="scientific">Megamonas hypermegale</name>
    <dbReference type="NCBI Taxonomy" id="158847"/>
    <lineage>
        <taxon>Bacteria</taxon>
        <taxon>Bacillati</taxon>
        <taxon>Bacillota</taxon>
        <taxon>Negativicutes</taxon>
        <taxon>Selenomonadales</taxon>
        <taxon>Selenomonadaceae</taxon>
        <taxon>Megamonas</taxon>
    </lineage>
</organism>
<evidence type="ECO:0000313" key="8">
    <source>
        <dbReference type="EMBL" id="HJF84407.1"/>
    </source>
</evidence>
<proteinExistence type="inferred from homology"/>
<evidence type="ECO:0000256" key="4">
    <source>
        <dbReference type="ARBA" id="ARBA00022695"/>
    </source>
</evidence>
<dbReference type="GO" id="GO:0000428">
    <property type="term" value="C:DNA-directed RNA polymerase complex"/>
    <property type="evidence" value="ECO:0007669"/>
    <property type="project" value="UniProtKB-KW"/>
</dbReference>
<dbReference type="GO" id="GO:0006351">
    <property type="term" value="P:DNA-templated transcription"/>
    <property type="evidence" value="ECO:0007669"/>
    <property type="project" value="UniProtKB-UniRule"/>
</dbReference>
<dbReference type="HAMAP" id="MF_00366">
    <property type="entry name" value="RNApol_bact_RpoZ"/>
    <property type="match status" value="1"/>
</dbReference>
<protein>
    <recommendedName>
        <fullName evidence="7">DNA-directed RNA polymerase subunit omega</fullName>
        <shortName evidence="7">RNAP omega subunit</shortName>
        <ecNumber evidence="7">2.7.7.6</ecNumber>
    </recommendedName>
    <alternativeName>
        <fullName evidence="7">RNA polymerase omega subunit</fullName>
    </alternativeName>
    <alternativeName>
        <fullName evidence="7">Transcriptase subunit omega</fullName>
    </alternativeName>
</protein>
<keyword evidence="3 7" id="KW-0808">Transferase</keyword>
<dbReference type="InterPro" id="IPR003716">
    <property type="entry name" value="DNA-dir_RNA_pol_omega"/>
</dbReference>
<keyword evidence="5 7" id="KW-0804">Transcription</keyword>
<comment type="similarity">
    <text evidence="1 7">Belongs to the RNA polymerase subunit omega family.</text>
</comment>
<dbReference type="Pfam" id="PF01192">
    <property type="entry name" value="RNA_pol_Rpb6"/>
    <property type="match status" value="1"/>
</dbReference>
<gene>
    <name evidence="7 8" type="primary">rpoZ</name>
    <name evidence="8" type="ORF">K8V65_01895</name>
</gene>
<dbReference type="AlphaFoldDB" id="A0A921HMM1"/>
<dbReference type="InterPro" id="IPR006110">
    <property type="entry name" value="Pol_omega/Rpo6/RPB6"/>
</dbReference>